<evidence type="ECO:0000256" key="1">
    <source>
        <dbReference type="ARBA" id="ARBA00023118"/>
    </source>
</evidence>
<dbReference type="EMBL" id="JBHTBH010000012">
    <property type="protein sequence ID" value="MFC7330506.1"/>
    <property type="molecule type" value="Genomic_DNA"/>
</dbReference>
<evidence type="ECO:0000313" key="6">
    <source>
        <dbReference type="Proteomes" id="UP001596540"/>
    </source>
</evidence>
<feature type="region of interest" description="Disordered" evidence="3">
    <location>
        <begin position="509"/>
        <end position="541"/>
    </location>
</feature>
<dbReference type="Proteomes" id="UP001596540">
    <property type="component" value="Unassembled WGS sequence"/>
</dbReference>
<protein>
    <submittedName>
        <fullName evidence="5">TIGR03986 family CRISPR-associated RAMP protein</fullName>
    </submittedName>
</protein>
<sequence>MTDFRALAPYGLVPLPERPLPAERLQRATVSSGITQDDLLKSHDRRIPGTRTGWIDLQIRGLTPLFIGATDPQSPQSTRSLRINGHPAIPGSSLRGMLRDYLRMLTGGEMGPVNTPQLFFRAPIKVKGAKGRPLNRSQWVMSRLHDQYKAKHSGNAESEIGFLFRSGDGWWIKRSPSNLPLKMSFTDFQRCIKEHEFPHRTFPIPPNDNTYGPMEDPHHRHFQFRIVFVLDPPPGADGEYWTEKVERVFPSRERASEFQRTRTGYQNHEIVRCVIVLTGVAAGQRTHLYLFPMPNGFRGDLLSVPERLITEFESSEQVTQYQQQNFPGYLRVRDIDAELNEKESRRRLLPYGRGGGLPAQGIEPVWFRADESGEVLSFGRAGGYRIAVGDFDPISAAVPESLMEETAGRAIDVPRALFGDIDLFNSDDGRPLAVRGRVSVGSAVSGDENPDDRTPLRVQLLSPHRTAFAQYLFQNHSSRWEENPRLNTWSQENQDGIRLTGYKTYLHRHATRRDGSDEPPELKDARDRWSATQPPGDTERDIVPLRAGLTFHARITFRNLTDAELGALLRVLHLGNPIGAEPGGESDAKDLGPAYAHKIGLGKPLGLGSIHITPSLHLTDPRERTRSLDAAAGFRAVGADEVRRYLDAFDGALLAWEREEAARAKRPEPAELRHVERVDALLLSAQWRDRLPASKTRTMTLEEFGHYPVLPSIRERFSERGTSRAE</sequence>
<dbReference type="InterPro" id="IPR005537">
    <property type="entry name" value="RAMP_III_fam"/>
</dbReference>
<feature type="domain" description="CRISPR type III-associated protein" evidence="4">
    <location>
        <begin position="59"/>
        <end position="115"/>
    </location>
</feature>
<name>A0ABW2KMP1_9ACTN</name>
<evidence type="ECO:0000256" key="2">
    <source>
        <dbReference type="ARBA" id="ARBA00093789"/>
    </source>
</evidence>
<feature type="compositionally biased region" description="Basic and acidic residues" evidence="3">
    <location>
        <begin position="512"/>
        <end position="529"/>
    </location>
</feature>
<dbReference type="RefSeq" id="WP_379873148.1">
    <property type="nucleotide sequence ID" value="NZ_JBHTBH010000012.1"/>
</dbReference>
<dbReference type="Pfam" id="PF03787">
    <property type="entry name" value="RAMPs"/>
    <property type="match status" value="1"/>
</dbReference>
<dbReference type="InterPro" id="IPR023825">
    <property type="entry name" value="CRISPR-assoc_RAMP_BGP1436"/>
</dbReference>
<accession>A0ABW2KMP1</accession>
<dbReference type="NCBIfam" id="TIGR03986">
    <property type="entry name" value="TIGR03986 family CRISPR-associated RAMP protein"/>
    <property type="match status" value="1"/>
</dbReference>
<comment type="subunit">
    <text evidence="2">Part of the Csm effector complex that includes Cas10, Csm2, Csm3, Csm4 and Csm5.</text>
</comment>
<evidence type="ECO:0000313" key="5">
    <source>
        <dbReference type="EMBL" id="MFC7330506.1"/>
    </source>
</evidence>
<proteinExistence type="predicted"/>
<organism evidence="5 6">
    <name type="scientific">Marinactinospora rubrisoli</name>
    <dbReference type="NCBI Taxonomy" id="2715399"/>
    <lineage>
        <taxon>Bacteria</taxon>
        <taxon>Bacillati</taxon>
        <taxon>Actinomycetota</taxon>
        <taxon>Actinomycetes</taxon>
        <taxon>Streptosporangiales</taxon>
        <taxon>Nocardiopsidaceae</taxon>
        <taxon>Marinactinospora</taxon>
    </lineage>
</organism>
<evidence type="ECO:0000259" key="4">
    <source>
        <dbReference type="Pfam" id="PF03787"/>
    </source>
</evidence>
<comment type="caution">
    <text evidence="5">The sequence shown here is derived from an EMBL/GenBank/DDBJ whole genome shotgun (WGS) entry which is preliminary data.</text>
</comment>
<dbReference type="CDD" id="cd09726">
    <property type="entry name" value="RAMP_I_III"/>
    <property type="match status" value="1"/>
</dbReference>
<keyword evidence="6" id="KW-1185">Reference proteome</keyword>
<reference evidence="6" key="1">
    <citation type="journal article" date="2019" name="Int. J. Syst. Evol. Microbiol.">
        <title>The Global Catalogue of Microorganisms (GCM) 10K type strain sequencing project: providing services to taxonomists for standard genome sequencing and annotation.</title>
        <authorList>
            <consortium name="The Broad Institute Genomics Platform"/>
            <consortium name="The Broad Institute Genome Sequencing Center for Infectious Disease"/>
            <person name="Wu L."/>
            <person name="Ma J."/>
        </authorList>
    </citation>
    <scope>NUCLEOTIDE SEQUENCE [LARGE SCALE GENOMIC DNA]</scope>
    <source>
        <strain evidence="6">CGMCC 4.7382</strain>
    </source>
</reference>
<gene>
    <name evidence="5" type="ORF">ACFQRF_22515</name>
</gene>
<keyword evidence="1" id="KW-0051">Antiviral defense</keyword>
<evidence type="ECO:0000256" key="3">
    <source>
        <dbReference type="SAM" id="MobiDB-lite"/>
    </source>
</evidence>